<dbReference type="AlphaFoldDB" id="A0A6J4T0A2"/>
<feature type="region of interest" description="Disordered" evidence="1">
    <location>
        <begin position="247"/>
        <end position="316"/>
    </location>
</feature>
<reference evidence="2" key="1">
    <citation type="submission" date="2020-02" db="EMBL/GenBank/DDBJ databases">
        <authorList>
            <person name="Meier V. D."/>
        </authorList>
    </citation>
    <scope>NUCLEOTIDE SEQUENCE</scope>
    <source>
        <strain evidence="2">AVDCRST_MAG30</strain>
    </source>
</reference>
<accession>A0A6J4T0A2</accession>
<feature type="compositionally biased region" description="Basic and acidic residues" evidence="1">
    <location>
        <begin position="1"/>
        <end position="21"/>
    </location>
</feature>
<feature type="compositionally biased region" description="Basic residues" evidence="1">
    <location>
        <begin position="332"/>
        <end position="346"/>
    </location>
</feature>
<sequence>VRRPAADRSTGELGAARDLHGAARGPSPGGPPRLRGRPGDRRGHVDPHADRRRRVRDRPPRPGRDHRRPPVPARRDHPRLPRARRRAARHPRGARDLAAAARVRRADGPRALDVAPDRDRPGLDPRVLRHLPLLPEHQELPAAGAARALRLAAARLRAHAVRHGPGDLPAPGARHRLRRAHPLHGLPALPDLRADLARLRARVVDRHGDGHVVGHRAEPQLGAGGAELLPDPVARPDLRGARALLGAPRHGGVRPAGRAARGAAGVPAQPGRQRRAAEHRGLRLAPRGDRVHGRADRPPAARPAGAADRHVGLPRAHRPRHDLLRLALRGRRHRRRRHRAHRGLRRRPADRLAHRARRSGARPAAPRGL</sequence>
<gene>
    <name evidence="2" type="ORF">AVDCRST_MAG30-2415</name>
</gene>
<feature type="non-terminal residue" evidence="2">
    <location>
        <position position="1"/>
    </location>
</feature>
<organism evidence="2">
    <name type="scientific">uncultured Solirubrobacteraceae bacterium</name>
    <dbReference type="NCBI Taxonomy" id="1162706"/>
    <lineage>
        <taxon>Bacteria</taxon>
        <taxon>Bacillati</taxon>
        <taxon>Actinomycetota</taxon>
        <taxon>Thermoleophilia</taxon>
        <taxon>Solirubrobacterales</taxon>
        <taxon>Solirubrobacteraceae</taxon>
        <taxon>environmental samples</taxon>
    </lineage>
</organism>
<feature type="region of interest" description="Disordered" evidence="1">
    <location>
        <begin position="332"/>
        <end position="369"/>
    </location>
</feature>
<feature type="compositionally biased region" description="Basic and acidic residues" evidence="1">
    <location>
        <begin position="104"/>
        <end position="123"/>
    </location>
</feature>
<feature type="region of interest" description="Disordered" evidence="1">
    <location>
        <begin position="1"/>
        <end position="123"/>
    </location>
</feature>
<feature type="non-terminal residue" evidence="2">
    <location>
        <position position="369"/>
    </location>
</feature>
<feature type="compositionally biased region" description="Basic and acidic residues" evidence="1">
    <location>
        <begin position="275"/>
        <end position="299"/>
    </location>
</feature>
<evidence type="ECO:0000313" key="2">
    <source>
        <dbReference type="EMBL" id="CAA9509795.1"/>
    </source>
</evidence>
<feature type="compositionally biased region" description="Basic and acidic residues" evidence="1">
    <location>
        <begin position="37"/>
        <end position="49"/>
    </location>
</feature>
<protein>
    <submittedName>
        <fullName evidence="2">Uncharacterized protein</fullName>
    </submittedName>
</protein>
<name>A0A6J4T0A2_9ACTN</name>
<dbReference type="EMBL" id="CADCVS010000315">
    <property type="protein sequence ID" value="CAA9509795.1"/>
    <property type="molecule type" value="Genomic_DNA"/>
</dbReference>
<evidence type="ECO:0000256" key="1">
    <source>
        <dbReference type="SAM" id="MobiDB-lite"/>
    </source>
</evidence>
<proteinExistence type="predicted"/>
<feature type="compositionally biased region" description="Low complexity" evidence="1">
    <location>
        <begin position="247"/>
        <end position="271"/>
    </location>
</feature>
<feature type="compositionally biased region" description="Basic residues" evidence="1">
    <location>
        <begin position="80"/>
        <end position="92"/>
    </location>
</feature>